<dbReference type="PANTHER" id="PTHR43459">
    <property type="entry name" value="ENOYL-COA HYDRATASE"/>
    <property type="match status" value="1"/>
</dbReference>
<dbReference type="InterPro" id="IPR001753">
    <property type="entry name" value="Enoyl-CoA_hydra/iso"/>
</dbReference>
<protein>
    <submittedName>
        <fullName evidence="2">Enoyl-CoA hydratase/isomerase family protein</fullName>
    </submittedName>
</protein>
<dbReference type="PANTHER" id="PTHR43459:SF1">
    <property type="entry name" value="EG:BACN32G11.4 PROTEIN"/>
    <property type="match status" value="1"/>
</dbReference>
<gene>
    <name evidence="2" type="ORF">ABEU20_002687</name>
</gene>
<dbReference type="Gene3D" id="3.90.226.10">
    <property type="entry name" value="2-enoyl-CoA Hydratase, Chain A, domain 1"/>
    <property type="match status" value="1"/>
</dbReference>
<organism evidence="2 3">
    <name type="scientific">Rhodococcus parequi</name>
    <dbReference type="NCBI Taxonomy" id="3137122"/>
    <lineage>
        <taxon>Bacteria</taxon>
        <taxon>Bacillati</taxon>
        <taxon>Actinomycetota</taxon>
        <taxon>Actinomycetes</taxon>
        <taxon>Mycobacteriales</taxon>
        <taxon>Nocardiaceae</taxon>
        <taxon>Rhodococcus</taxon>
    </lineage>
</organism>
<dbReference type="RefSeq" id="WP_420164668.1">
    <property type="nucleotide sequence ID" value="NZ_JBDLNV010000004.1"/>
</dbReference>
<proteinExistence type="inferred from homology"/>
<sequence length="265" mass="27768">MSTRDGSGSAVLRRRRGAVLTLTLNRPARRNALDDDARRALVAELVAAGSDPGIRAIVLTGSGRFFCAGGDVASMSTEPEALRARMTVLARLARAIVESPVPVVAAVEGGASGLGLSLAAACDHVVAAEDSRLTASFGRLGLVADTGLFWSLVGRIGPARTRRLLLFGDDVDAAEALSIGLVDEVVAAGATVEAASARAHRLSVASTAMVEATRRILRSPWRDLGDVLAAESDAQIRRLASEDFAEGRRAFFEGRPPVFIHSSEK</sequence>
<evidence type="ECO:0000313" key="2">
    <source>
        <dbReference type="EMBL" id="MFM1724111.1"/>
    </source>
</evidence>
<reference evidence="2 3" key="1">
    <citation type="submission" date="2023-11" db="EMBL/GenBank/DDBJ databases">
        <authorList>
            <person name="Val-Calvo J."/>
            <person name="Scortti M."/>
            <person name="Vazquez-Boland J."/>
        </authorList>
    </citation>
    <scope>NUCLEOTIDE SEQUENCE [LARGE SCALE GENOMIC DNA]</scope>
    <source>
        <strain evidence="2 3">PAM 2766</strain>
    </source>
</reference>
<keyword evidence="3" id="KW-1185">Reference proteome</keyword>
<accession>A0ABW9FEZ7</accession>
<dbReference type="CDD" id="cd06558">
    <property type="entry name" value="crotonase-like"/>
    <property type="match status" value="1"/>
</dbReference>
<comment type="similarity">
    <text evidence="1">Belongs to the enoyl-CoA hydratase/isomerase family.</text>
</comment>
<evidence type="ECO:0000313" key="3">
    <source>
        <dbReference type="Proteomes" id="UP001629745"/>
    </source>
</evidence>
<evidence type="ECO:0000256" key="1">
    <source>
        <dbReference type="ARBA" id="ARBA00005254"/>
    </source>
</evidence>
<dbReference type="SUPFAM" id="SSF52096">
    <property type="entry name" value="ClpP/crotonase"/>
    <property type="match status" value="1"/>
</dbReference>
<dbReference type="Pfam" id="PF00378">
    <property type="entry name" value="ECH_1"/>
    <property type="match status" value="1"/>
</dbReference>
<name>A0ABW9FEZ7_9NOCA</name>
<dbReference type="InterPro" id="IPR029045">
    <property type="entry name" value="ClpP/crotonase-like_dom_sf"/>
</dbReference>
<dbReference type="Gene3D" id="1.10.12.10">
    <property type="entry name" value="Lyase 2-enoyl-coa Hydratase, Chain A, domain 2"/>
    <property type="match status" value="1"/>
</dbReference>
<dbReference type="EMBL" id="JBDLNV010000004">
    <property type="protein sequence ID" value="MFM1724111.1"/>
    <property type="molecule type" value="Genomic_DNA"/>
</dbReference>
<comment type="caution">
    <text evidence="2">The sequence shown here is derived from an EMBL/GenBank/DDBJ whole genome shotgun (WGS) entry which is preliminary data.</text>
</comment>
<dbReference type="InterPro" id="IPR014748">
    <property type="entry name" value="Enoyl-CoA_hydra_C"/>
</dbReference>
<dbReference type="Proteomes" id="UP001629745">
    <property type="component" value="Unassembled WGS sequence"/>
</dbReference>